<accession>A0A367L1M7</accession>
<proteinExistence type="predicted"/>
<dbReference type="GO" id="GO:0033553">
    <property type="term" value="C:rDNA heterochromatin"/>
    <property type="evidence" value="ECO:0007669"/>
    <property type="project" value="TreeGrafter"/>
</dbReference>
<feature type="compositionally biased region" description="Low complexity" evidence="1">
    <location>
        <begin position="295"/>
        <end position="309"/>
    </location>
</feature>
<feature type="region of interest" description="Disordered" evidence="1">
    <location>
        <begin position="180"/>
        <end position="356"/>
    </location>
</feature>
<dbReference type="InterPro" id="IPR038986">
    <property type="entry name" value="Clr2"/>
</dbReference>
<feature type="compositionally biased region" description="Pro residues" evidence="1">
    <location>
        <begin position="180"/>
        <end position="199"/>
    </location>
</feature>
<evidence type="ECO:0000259" key="2">
    <source>
        <dbReference type="Pfam" id="PF10383"/>
    </source>
</evidence>
<reference evidence="3 4" key="1">
    <citation type="journal article" date="2015" name="BMC Genomics">
        <title>Insights from the genome of Ophiocordyceps polyrhachis-furcata to pathogenicity and host specificity in insect fungi.</title>
        <authorList>
            <person name="Wichadakul D."/>
            <person name="Kobmoo N."/>
            <person name="Ingsriswang S."/>
            <person name="Tangphatsornruang S."/>
            <person name="Chantasingh D."/>
            <person name="Luangsa-ard J.J."/>
            <person name="Eurwilaichitr L."/>
        </authorList>
    </citation>
    <scope>NUCLEOTIDE SEQUENCE [LARGE SCALE GENOMIC DNA]</scope>
    <source>
        <strain evidence="3 4">BCC 54312</strain>
    </source>
</reference>
<dbReference type="GO" id="GO:0030466">
    <property type="term" value="P:silent mating-type cassette heterochromatin formation"/>
    <property type="evidence" value="ECO:0007669"/>
    <property type="project" value="TreeGrafter"/>
</dbReference>
<comment type="caution">
    <text evidence="3">The sequence shown here is derived from an EMBL/GenBank/DDBJ whole genome shotgun (WGS) entry which is preliminary data.</text>
</comment>
<name>A0A367L1M7_9HYPO</name>
<dbReference type="AlphaFoldDB" id="A0A367L1M7"/>
<dbReference type="PANTHER" id="PTHR38046:SF1">
    <property type="entry name" value="CRYPTIC LOCI REGULATOR 2"/>
    <property type="match status" value="1"/>
</dbReference>
<dbReference type="OrthoDB" id="2421327at2759"/>
<feature type="domain" description="Cryptic loci regulator 2 C-terminal" evidence="2">
    <location>
        <begin position="514"/>
        <end position="645"/>
    </location>
</feature>
<dbReference type="EMBL" id="LKCN02000019">
    <property type="protein sequence ID" value="RCI08343.1"/>
    <property type="molecule type" value="Genomic_DNA"/>
</dbReference>
<dbReference type="GO" id="GO:0031934">
    <property type="term" value="C:mating-type region heterochromatin"/>
    <property type="evidence" value="ECO:0007669"/>
    <property type="project" value="TreeGrafter"/>
</dbReference>
<protein>
    <recommendedName>
        <fullName evidence="2">Cryptic loci regulator 2 C-terminal domain-containing protein</fullName>
    </recommendedName>
</protein>
<dbReference type="Pfam" id="PF10383">
    <property type="entry name" value="Clr2"/>
    <property type="match status" value="1"/>
</dbReference>
<organism evidence="3 4">
    <name type="scientific">Ophiocordyceps polyrhachis-furcata BCC 54312</name>
    <dbReference type="NCBI Taxonomy" id="1330021"/>
    <lineage>
        <taxon>Eukaryota</taxon>
        <taxon>Fungi</taxon>
        <taxon>Dikarya</taxon>
        <taxon>Ascomycota</taxon>
        <taxon>Pezizomycotina</taxon>
        <taxon>Sordariomycetes</taxon>
        <taxon>Hypocreomycetidae</taxon>
        <taxon>Hypocreales</taxon>
        <taxon>Ophiocordycipitaceae</taxon>
        <taxon>Ophiocordyceps</taxon>
    </lineage>
</organism>
<feature type="compositionally biased region" description="Low complexity" evidence="1">
    <location>
        <begin position="242"/>
        <end position="256"/>
    </location>
</feature>
<dbReference type="PANTHER" id="PTHR38046">
    <property type="entry name" value="CRYPTIC LOCI REGULATOR 2"/>
    <property type="match status" value="1"/>
</dbReference>
<dbReference type="STRING" id="1330021.A0A367L1M7"/>
<dbReference type="GO" id="GO:0070824">
    <property type="term" value="C:SHREC complex"/>
    <property type="evidence" value="ECO:0007669"/>
    <property type="project" value="InterPro"/>
</dbReference>
<sequence length="728" mass="78830">MADTKDFDIIRVARSDGADTGPGYWPSTALPPANAAKKTGKEAVAPRTKAQMVRLDEDDPRFVEWRIKLGILLKQELAPHPDEGNAWYVHFPRGYWLYEKSKHLWVSGYPVKAKLFKTPQEFGLHLLWLLSTSMDYMDCCCIHCNVPNLSKTCFMADGTPALLASAAPLKMLGLPPKVSPVPLPTIPGQPQPRQPPLNGPGPQITPNSQGLTDNAPAEQSSAAKVMSLHPGQQRAQGQAETQAQARSAVQSQAKSQLETRQQDTRPEMQAEQSSAAKVMSLHPGQQRAQGQAETQAQARSAVQSQAKSQLETRQQDTRPEMQGRQEALAEGKPKPPPASEIQPQSQPRAPSDSRLEGQLADRPVEKRAQGQPPAPARAVKWALQAPLLFRAGELVWYQNGNSWRLGVIAGPGTDNFQLIPIGHAAARQQNVTKSAKEMRPFHAFSVPGVMLPDLQNKVFDQVAWQDLFLAAGQDRARRNNLILDASKMAASKIDASYSLWCPLAEDANAETASYYGCFFGAERIEVGDCVRVKPLVGDAAAGGQGGGGGNGNSNAESSVLGLTAIVARKPSPGAILFRGTMYQIAKQQQGAADAATVPAEKLPLALRDETEWRLRASPGQQPWRWVLVKEDIVLDEQAVKGRFYPPHRLMPILNEAAFNAAVATGNVESQYPFLNNRMDGSGGYIGVKSCRRHILGASVPDDVGIILEPLIREVPSSGPGQPFAPGPG</sequence>
<evidence type="ECO:0000313" key="4">
    <source>
        <dbReference type="Proteomes" id="UP000253664"/>
    </source>
</evidence>
<evidence type="ECO:0000256" key="1">
    <source>
        <dbReference type="SAM" id="MobiDB-lite"/>
    </source>
</evidence>
<feature type="compositionally biased region" description="Polar residues" evidence="1">
    <location>
        <begin position="204"/>
        <end position="222"/>
    </location>
</feature>
<evidence type="ECO:0000313" key="3">
    <source>
        <dbReference type="EMBL" id="RCI08343.1"/>
    </source>
</evidence>
<dbReference type="Proteomes" id="UP000253664">
    <property type="component" value="Unassembled WGS sequence"/>
</dbReference>
<gene>
    <name evidence="3" type="ORF">L249_8914</name>
</gene>
<feature type="compositionally biased region" description="Basic and acidic residues" evidence="1">
    <location>
        <begin position="313"/>
        <end position="333"/>
    </location>
</feature>
<dbReference type="InterPro" id="IPR018839">
    <property type="entry name" value="Tscrpt-silencing_Clr2_C"/>
</dbReference>
<keyword evidence="4" id="KW-1185">Reference proteome</keyword>